<protein>
    <submittedName>
        <fullName evidence="3">Uncharacterized protein</fullName>
    </submittedName>
</protein>
<evidence type="ECO:0000313" key="3">
    <source>
        <dbReference type="EMBL" id="ACO46768.2"/>
    </source>
</evidence>
<keyword evidence="2" id="KW-0812">Transmembrane</keyword>
<evidence type="ECO:0000313" key="4">
    <source>
        <dbReference type="Proteomes" id="UP000002208"/>
    </source>
</evidence>
<gene>
    <name evidence="3" type="ordered locus">Deide_17829</name>
</gene>
<evidence type="ECO:0000256" key="2">
    <source>
        <dbReference type="SAM" id="Phobius"/>
    </source>
</evidence>
<keyword evidence="4" id="KW-1185">Reference proteome</keyword>
<dbReference type="STRING" id="546414.Deide_17829"/>
<reference evidence="3 4" key="1">
    <citation type="journal article" date="2009" name="PLoS Genet.">
        <title>Alliance of proteomics and genomics to unravel the specificities of Sahara bacterium Deinococcus deserti.</title>
        <authorList>
            <person name="de Groot A."/>
            <person name="Dulermo R."/>
            <person name="Ortet P."/>
            <person name="Blanchard L."/>
            <person name="Guerin P."/>
            <person name="Fernandez B."/>
            <person name="Vacherie B."/>
            <person name="Dossat C."/>
            <person name="Jolivet E."/>
            <person name="Siguier P."/>
            <person name="Chandler M."/>
            <person name="Barakat M."/>
            <person name="Dedieu A."/>
            <person name="Barbe V."/>
            <person name="Heulin T."/>
            <person name="Sommer S."/>
            <person name="Achouak W."/>
            <person name="Armengaud J."/>
        </authorList>
    </citation>
    <scope>NUCLEOTIDE SEQUENCE [LARGE SCALE GENOMIC DNA]</scope>
    <source>
        <strain evidence="4">DSM 17065 / CIP 109153 / LMG 22923 / VCD115</strain>
    </source>
</reference>
<dbReference type="KEGG" id="ddr:Deide_17829"/>
<name>C1CX51_DEIDV</name>
<feature type="coiled-coil region" evidence="1">
    <location>
        <begin position="74"/>
        <end position="129"/>
    </location>
</feature>
<keyword evidence="2" id="KW-1133">Transmembrane helix</keyword>
<dbReference type="AlphaFoldDB" id="C1CX51"/>
<sequence length="293" mass="32797">MAEVETTTGADKTSREAGKGWLAAAGIVAAAAVGILVYGWWNHHIRGTLSLEGYAAVSQAIVAAVVVFVSAATINKLEQQNIKTDIQIEKTQEQIAVSQRQVEVAERQVQSSNQQMTVLREQLQLIQQQLSLETSHMLYAAISRGDNGFKLYIYNLSKGIIFLKDVWLEVPELSIEERFGDWHPVIQSGGFVEDSIDFFDAPPLHEEVQEYLENYIPREVSKYDSEAKLLPESHWPTSIPPQDPFLGVILNVAYVYSGAGERVMIKEYKLAINVTDFDIEIASEKYEILLIPL</sequence>
<dbReference type="RefSeq" id="WP_162485446.1">
    <property type="nucleotide sequence ID" value="NC_012526.1"/>
</dbReference>
<feature type="transmembrane region" description="Helical" evidence="2">
    <location>
        <begin position="53"/>
        <end position="74"/>
    </location>
</feature>
<dbReference type="EMBL" id="CP001114">
    <property type="protein sequence ID" value="ACO46768.2"/>
    <property type="molecule type" value="Genomic_DNA"/>
</dbReference>
<dbReference type="PaxDb" id="546414-Deide_17829"/>
<organism evidence="3 4">
    <name type="scientific">Deinococcus deserti (strain DSM 17065 / CIP 109153 / LMG 22923 / VCD115)</name>
    <dbReference type="NCBI Taxonomy" id="546414"/>
    <lineage>
        <taxon>Bacteria</taxon>
        <taxon>Thermotogati</taxon>
        <taxon>Deinococcota</taxon>
        <taxon>Deinococci</taxon>
        <taxon>Deinococcales</taxon>
        <taxon>Deinococcaceae</taxon>
        <taxon>Deinococcus</taxon>
    </lineage>
</organism>
<accession>C1CX51</accession>
<evidence type="ECO:0000256" key="1">
    <source>
        <dbReference type="SAM" id="Coils"/>
    </source>
</evidence>
<dbReference type="Proteomes" id="UP000002208">
    <property type="component" value="Chromosome"/>
</dbReference>
<feature type="transmembrane region" description="Helical" evidence="2">
    <location>
        <begin position="21"/>
        <end position="41"/>
    </location>
</feature>
<keyword evidence="1" id="KW-0175">Coiled coil</keyword>
<keyword evidence="2" id="KW-0472">Membrane</keyword>
<dbReference type="HOGENOM" id="CLU_949044_0_0_0"/>
<proteinExistence type="predicted"/>